<dbReference type="Gramene" id="rna42393">
    <property type="protein sequence ID" value="RHN47756.1"/>
    <property type="gene ID" value="gene42393"/>
</dbReference>
<dbReference type="EMBL" id="PSQE01000007">
    <property type="protein sequence ID" value="RHN47756.1"/>
    <property type="molecule type" value="Genomic_DNA"/>
</dbReference>
<gene>
    <name evidence="1" type="ORF">MtrunA17_Chr7g0256461</name>
</gene>
<dbReference type="Gene3D" id="3.40.50.150">
    <property type="entry name" value="Vaccinia Virus protein VP39"/>
    <property type="match status" value="1"/>
</dbReference>
<dbReference type="PANTHER" id="PTHR45180">
    <property type="entry name" value="OS01G0307686 PROTEIN"/>
    <property type="match status" value="1"/>
</dbReference>
<comment type="caution">
    <text evidence="1">The sequence shown here is derived from an EMBL/GenBank/DDBJ whole genome shotgun (WGS) entry which is preliminary data.</text>
</comment>
<organism evidence="1">
    <name type="scientific">Medicago truncatula</name>
    <name type="common">Barrel medic</name>
    <name type="synonym">Medicago tribuloides</name>
    <dbReference type="NCBI Taxonomy" id="3880"/>
    <lineage>
        <taxon>Eukaryota</taxon>
        <taxon>Viridiplantae</taxon>
        <taxon>Streptophyta</taxon>
        <taxon>Embryophyta</taxon>
        <taxon>Tracheophyta</taxon>
        <taxon>Spermatophyta</taxon>
        <taxon>Magnoliopsida</taxon>
        <taxon>eudicotyledons</taxon>
        <taxon>Gunneridae</taxon>
        <taxon>Pentapetalae</taxon>
        <taxon>rosids</taxon>
        <taxon>fabids</taxon>
        <taxon>Fabales</taxon>
        <taxon>Fabaceae</taxon>
        <taxon>Papilionoideae</taxon>
        <taxon>50 kb inversion clade</taxon>
        <taxon>NPAAA clade</taxon>
        <taxon>Hologalegina</taxon>
        <taxon>IRL clade</taxon>
        <taxon>Trifolieae</taxon>
        <taxon>Medicago</taxon>
    </lineage>
</organism>
<proteinExistence type="predicted"/>
<reference evidence="1" key="1">
    <citation type="journal article" date="2018" name="Nat. Plants">
        <title>Whole-genome landscape of Medicago truncatula symbiotic genes.</title>
        <authorList>
            <person name="Pecrix Y."/>
            <person name="Gamas P."/>
            <person name="Carrere S."/>
        </authorList>
    </citation>
    <scope>NUCLEOTIDE SEQUENCE</scope>
    <source>
        <tissue evidence="1">Leaves</tissue>
    </source>
</reference>
<dbReference type="PANTHER" id="PTHR45180:SF1">
    <property type="entry name" value="OS01G0307686 PROTEIN"/>
    <property type="match status" value="1"/>
</dbReference>
<accession>A0A396H356</accession>
<protein>
    <submittedName>
        <fullName evidence="1">Uncharacterized protein</fullName>
    </submittedName>
</protein>
<dbReference type="Proteomes" id="UP000265566">
    <property type="component" value="Chromosome 7"/>
</dbReference>
<dbReference type="AlphaFoldDB" id="A0A396H356"/>
<name>A0A396H356_MEDTR</name>
<sequence length="65" mass="7239">MAELFVNQGKEYADARPSYPPQLFQFIASKTPSHNLVWDVATGSGQAAKSVISYIVQKCHSHRCE</sequence>
<dbReference type="InterPro" id="IPR029063">
    <property type="entry name" value="SAM-dependent_MTases_sf"/>
</dbReference>
<evidence type="ECO:0000313" key="1">
    <source>
        <dbReference type="EMBL" id="RHN47756.1"/>
    </source>
</evidence>